<evidence type="ECO:0000313" key="3">
    <source>
        <dbReference type="Proteomes" id="UP000536624"/>
    </source>
</evidence>
<feature type="domain" description="SnoaL-like" evidence="1">
    <location>
        <begin position="18"/>
        <end position="117"/>
    </location>
</feature>
<reference evidence="2 3" key="1">
    <citation type="submission" date="2020-02" db="EMBL/GenBank/DDBJ databases">
        <title>Streptomyces malaysiensis DSM14702 (JHCC583434, PFL_A843) Genome sequencing and assembly.</title>
        <authorList>
            <person name="Samborskyy M."/>
        </authorList>
    </citation>
    <scope>NUCLEOTIDE SEQUENCE [LARGE SCALE GENOMIC DNA]</scope>
    <source>
        <strain evidence="2 3">DSM 14702</strain>
    </source>
</reference>
<accession>A0A7X6B1K3</accession>
<sequence length="132" mass="14618">MDDEAEFPVWLAEAAIGLADGDVDTWLRMYADDAVHEFPFAAAGDVRRLEGTSQIRAYMAAMDGSVQFGTLDDITVRELGEEVMIEAEGHHFDATTGDPFDIRYLWIIARRDGLVTHLKDYMGPRRPVGGAA</sequence>
<evidence type="ECO:0000259" key="1">
    <source>
        <dbReference type="Pfam" id="PF12680"/>
    </source>
</evidence>
<dbReference type="GO" id="GO:0016853">
    <property type="term" value="F:isomerase activity"/>
    <property type="evidence" value="ECO:0007669"/>
    <property type="project" value="UniProtKB-KW"/>
</dbReference>
<dbReference type="SUPFAM" id="SSF54427">
    <property type="entry name" value="NTF2-like"/>
    <property type="match status" value="1"/>
</dbReference>
<keyword evidence="2" id="KW-0413">Isomerase</keyword>
<dbReference type="Proteomes" id="UP000536624">
    <property type="component" value="Unassembled WGS sequence"/>
</dbReference>
<comment type="caution">
    <text evidence="2">The sequence shown here is derived from an EMBL/GenBank/DDBJ whole genome shotgun (WGS) entry which is preliminary data.</text>
</comment>
<gene>
    <name evidence="2" type="ORF">SMALB_7504</name>
</gene>
<dbReference type="EMBL" id="JAALLH010000001">
    <property type="protein sequence ID" value="NIY69382.1"/>
    <property type="molecule type" value="Genomic_DNA"/>
</dbReference>
<organism evidence="2 3">
    <name type="scientific">Streptomyces malaysiensis</name>
    <dbReference type="NCBI Taxonomy" id="92644"/>
    <lineage>
        <taxon>Bacteria</taxon>
        <taxon>Bacillati</taxon>
        <taxon>Actinomycetota</taxon>
        <taxon>Actinomycetes</taxon>
        <taxon>Kitasatosporales</taxon>
        <taxon>Streptomycetaceae</taxon>
        <taxon>Streptomyces</taxon>
        <taxon>Streptomyces violaceusniger group</taxon>
    </lineage>
</organism>
<dbReference type="Pfam" id="PF12680">
    <property type="entry name" value="SnoaL_2"/>
    <property type="match status" value="1"/>
</dbReference>
<dbReference type="Gene3D" id="3.10.450.50">
    <property type="match status" value="1"/>
</dbReference>
<proteinExistence type="predicted"/>
<evidence type="ECO:0000313" key="2">
    <source>
        <dbReference type="EMBL" id="NIY69382.1"/>
    </source>
</evidence>
<dbReference type="InterPro" id="IPR037401">
    <property type="entry name" value="SnoaL-like"/>
</dbReference>
<dbReference type="AlphaFoldDB" id="A0A7X6B1K3"/>
<dbReference type="RefSeq" id="WP_167504001.1">
    <property type="nucleotide sequence ID" value="NZ_JAALLH010000001.1"/>
</dbReference>
<name>A0A7X6B1K3_STRMQ</name>
<dbReference type="InterPro" id="IPR032710">
    <property type="entry name" value="NTF2-like_dom_sf"/>
</dbReference>
<protein>
    <submittedName>
        <fullName evidence="2">Ketosteroid isomerase-like protein</fullName>
    </submittedName>
</protein>